<sequence length="265" mass="28079">MSAMSKRRTFVRCLDLITSASISEKVVQGHSSLAIKVPSVSALIKQSLSFEWLREVTIGKIAGNRKYHGSCHTFWCPGRAPVPDAFLAPSITQALQGQADRHATSAGGAPIAQEGGAPSSGPPAPAAPAQTPPAPAPENNNESHTNEEQTEQAQAETNQQAENATHNSPDDADWRRGFDIGLGFVVGMGLMVAMNAEQRGQQQAARQEREANRGLGTNLPDADQTGNLPDTGSRRGVRRGPANQASVQDARDDDLISLGVQSDVE</sequence>
<name>A0AA39X191_9PEZI</name>
<organism evidence="2 3">
    <name type="scientific">Bombardia bombarda</name>
    <dbReference type="NCBI Taxonomy" id="252184"/>
    <lineage>
        <taxon>Eukaryota</taxon>
        <taxon>Fungi</taxon>
        <taxon>Dikarya</taxon>
        <taxon>Ascomycota</taxon>
        <taxon>Pezizomycotina</taxon>
        <taxon>Sordariomycetes</taxon>
        <taxon>Sordariomycetidae</taxon>
        <taxon>Sordariales</taxon>
        <taxon>Lasiosphaeriaceae</taxon>
        <taxon>Bombardia</taxon>
    </lineage>
</organism>
<proteinExistence type="predicted"/>
<feature type="region of interest" description="Disordered" evidence="1">
    <location>
        <begin position="199"/>
        <end position="265"/>
    </location>
</feature>
<gene>
    <name evidence="2" type="ORF">B0T17DRAFT_508139</name>
</gene>
<keyword evidence="3" id="KW-1185">Reference proteome</keyword>
<dbReference type="Proteomes" id="UP001174934">
    <property type="component" value="Unassembled WGS sequence"/>
</dbReference>
<feature type="region of interest" description="Disordered" evidence="1">
    <location>
        <begin position="96"/>
        <end position="175"/>
    </location>
</feature>
<protein>
    <submittedName>
        <fullName evidence="2">Uncharacterized protein</fullName>
    </submittedName>
</protein>
<reference evidence="2" key="1">
    <citation type="submission" date="2023-06" db="EMBL/GenBank/DDBJ databases">
        <title>Genome-scale phylogeny and comparative genomics of the fungal order Sordariales.</title>
        <authorList>
            <consortium name="Lawrence Berkeley National Laboratory"/>
            <person name="Hensen N."/>
            <person name="Bonometti L."/>
            <person name="Westerberg I."/>
            <person name="Brannstrom I.O."/>
            <person name="Guillou S."/>
            <person name="Cros-Aarteil S."/>
            <person name="Calhoun S."/>
            <person name="Haridas S."/>
            <person name="Kuo A."/>
            <person name="Mondo S."/>
            <person name="Pangilinan J."/>
            <person name="Riley R."/>
            <person name="LaButti K."/>
            <person name="Andreopoulos B."/>
            <person name="Lipzen A."/>
            <person name="Chen C."/>
            <person name="Yanf M."/>
            <person name="Daum C."/>
            <person name="Ng V."/>
            <person name="Clum A."/>
            <person name="Steindorff A."/>
            <person name="Ohm R."/>
            <person name="Martin F."/>
            <person name="Silar P."/>
            <person name="Natvig D."/>
            <person name="Lalanne C."/>
            <person name="Gautier V."/>
            <person name="Ament-velasquez S.L."/>
            <person name="Kruys A."/>
            <person name="Hutchinson M.I."/>
            <person name="Powell A.J."/>
            <person name="Barry K."/>
            <person name="Miller A.N."/>
            <person name="Grigoriev I.V."/>
            <person name="Debuchy R."/>
            <person name="Gladieux P."/>
            <person name="Thoren M.H."/>
            <person name="Johannesson H."/>
        </authorList>
    </citation>
    <scope>NUCLEOTIDE SEQUENCE</scope>
    <source>
        <strain evidence="2">SMH3391-2</strain>
    </source>
</reference>
<dbReference type="EMBL" id="JAULSR010000003">
    <property type="protein sequence ID" value="KAK0625122.1"/>
    <property type="molecule type" value="Genomic_DNA"/>
</dbReference>
<dbReference type="AlphaFoldDB" id="A0AA39X191"/>
<evidence type="ECO:0000313" key="2">
    <source>
        <dbReference type="EMBL" id="KAK0625122.1"/>
    </source>
</evidence>
<feature type="compositionally biased region" description="Pro residues" evidence="1">
    <location>
        <begin position="120"/>
        <end position="136"/>
    </location>
</feature>
<evidence type="ECO:0000256" key="1">
    <source>
        <dbReference type="SAM" id="MobiDB-lite"/>
    </source>
</evidence>
<comment type="caution">
    <text evidence="2">The sequence shown here is derived from an EMBL/GenBank/DDBJ whole genome shotgun (WGS) entry which is preliminary data.</text>
</comment>
<evidence type="ECO:0000313" key="3">
    <source>
        <dbReference type="Proteomes" id="UP001174934"/>
    </source>
</evidence>
<feature type="compositionally biased region" description="Low complexity" evidence="1">
    <location>
        <begin position="151"/>
        <end position="165"/>
    </location>
</feature>
<accession>A0AA39X191</accession>